<dbReference type="Proteomes" id="UP000324091">
    <property type="component" value="Chromosome 13"/>
</dbReference>
<feature type="region of interest" description="Disordered" evidence="1">
    <location>
        <begin position="32"/>
        <end position="89"/>
    </location>
</feature>
<accession>A0A5C6P7D1</accession>
<sequence>MAAPQFAIIRAIGLQMSLDCLEKRFWAITKQARRGEERRGEERRGEEREERRGEERRGTEHRNTYKNTLYAGRVGVQSRRSSHSSCTCK</sequence>
<gene>
    <name evidence="2" type="ORF">D4764_13G0000350</name>
</gene>
<reference evidence="2 3" key="1">
    <citation type="submission" date="2019-04" db="EMBL/GenBank/DDBJ databases">
        <title>Chromosome genome assembly for Takifugu flavidus.</title>
        <authorList>
            <person name="Xiao S."/>
        </authorList>
    </citation>
    <scope>NUCLEOTIDE SEQUENCE [LARGE SCALE GENOMIC DNA]</scope>
    <source>
        <strain evidence="2">HTHZ2018</strain>
        <tissue evidence="2">Muscle</tissue>
    </source>
</reference>
<comment type="caution">
    <text evidence="2">The sequence shown here is derived from an EMBL/GenBank/DDBJ whole genome shotgun (WGS) entry which is preliminary data.</text>
</comment>
<name>A0A5C6P7D1_9TELE</name>
<evidence type="ECO:0000256" key="1">
    <source>
        <dbReference type="SAM" id="MobiDB-lite"/>
    </source>
</evidence>
<dbReference type="EMBL" id="RHFK02000005">
    <property type="protein sequence ID" value="TWW75373.1"/>
    <property type="molecule type" value="Genomic_DNA"/>
</dbReference>
<dbReference type="AlphaFoldDB" id="A0A5C6P7D1"/>
<feature type="compositionally biased region" description="Basic and acidic residues" evidence="1">
    <location>
        <begin position="33"/>
        <end position="63"/>
    </location>
</feature>
<evidence type="ECO:0000313" key="2">
    <source>
        <dbReference type="EMBL" id="TWW75373.1"/>
    </source>
</evidence>
<organism evidence="2 3">
    <name type="scientific">Takifugu flavidus</name>
    <name type="common">sansaifugu</name>
    <dbReference type="NCBI Taxonomy" id="433684"/>
    <lineage>
        <taxon>Eukaryota</taxon>
        <taxon>Metazoa</taxon>
        <taxon>Chordata</taxon>
        <taxon>Craniata</taxon>
        <taxon>Vertebrata</taxon>
        <taxon>Euteleostomi</taxon>
        <taxon>Actinopterygii</taxon>
        <taxon>Neopterygii</taxon>
        <taxon>Teleostei</taxon>
        <taxon>Neoteleostei</taxon>
        <taxon>Acanthomorphata</taxon>
        <taxon>Eupercaria</taxon>
        <taxon>Tetraodontiformes</taxon>
        <taxon>Tetradontoidea</taxon>
        <taxon>Tetraodontidae</taxon>
        <taxon>Takifugu</taxon>
    </lineage>
</organism>
<keyword evidence="3" id="KW-1185">Reference proteome</keyword>
<protein>
    <submittedName>
        <fullName evidence="2">Uncharacterized protein</fullName>
    </submittedName>
</protein>
<evidence type="ECO:0000313" key="3">
    <source>
        <dbReference type="Proteomes" id="UP000324091"/>
    </source>
</evidence>
<proteinExistence type="predicted"/>